<gene>
    <name evidence="1" type="ORF">HD841_000702</name>
</gene>
<evidence type="ECO:0000313" key="1">
    <source>
        <dbReference type="EMBL" id="NYD88933.1"/>
    </source>
</evidence>
<dbReference type="Proteomes" id="UP000517753">
    <property type="component" value="Unassembled WGS sequence"/>
</dbReference>
<accession>A0A7Y9FKR2</accession>
<keyword evidence="2" id="KW-1185">Reference proteome</keyword>
<protein>
    <submittedName>
        <fullName evidence="1">Uncharacterized protein</fullName>
    </submittedName>
</protein>
<comment type="caution">
    <text evidence="1">The sequence shown here is derived from an EMBL/GenBank/DDBJ whole genome shotgun (WGS) entry which is preliminary data.</text>
</comment>
<evidence type="ECO:0000313" key="2">
    <source>
        <dbReference type="Proteomes" id="UP000517753"/>
    </source>
</evidence>
<reference evidence="1 2" key="1">
    <citation type="submission" date="2020-08" db="EMBL/GenBank/DDBJ databases">
        <title>The Agave Microbiome: Exploring the role of microbial communities in plant adaptations to desert environments.</title>
        <authorList>
            <person name="Partida-Martinez L.P."/>
        </authorList>
    </citation>
    <scope>NUCLEOTIDE SEQUENCE [LARGE SCALE GENOMIC DNA]</scope>
    <source>
        <strain evidence="1 2">AS2.3</strain>
    </source>
</reference>
<sequence length="80" mass="9170">MIEPTTPEEARANLGRRANERGICLAELSAMLSRHAGYLRQYVEHGSPEMLHEDDRLCLAQLLMIDERELGARDPWMPTH</sequence>
<dbReference type="EMBL" id="JACCBY010000001">
    <property type="protein sequence ID" value="NYD88933.1"/>
    <property type="molecule type" value="Genomic_DNA"/>
</dbReference>
<dbReference type="AlphaFoldDB" id="A0A7Y9FKR2"/>
<proteinExistence type="predicted"/>
<dbReference type="RefSeq" id="WP_179507466.1">
    <property type="nucleotide sequence ID" value="NZ_JACCBY010000001.1"/>
</dbReference>
<name>A0A7Y9FKR2_9SPHN</name>
<organism evidence="1 2">
    <name type="scientific">Sphingomonas melonis</name>
    <dbReference type="NCBI Taxonomy" id="152682"/>
    <lineage>
        <taxon>Bacteria</taxon>
        <taxon>Pseudomonadati</taxon>
        <taxon>Pseudomonadota</taxon>
        <taxon>Alphaproteobacteria</taxon>
        <taxon>Sphingomonadales</taxon>
        <taxon>Sphingomonadaceae</taxon>
        <taxon>Sphingomonas</taxon>
    </lineage>
</organism>